<keyword evidence="2" id="KW-0472">Membrane</keyword>
<dbReference type="Proteomes" id="UP000701801">
    <property type="component" value="Unassembled WGS sequence"/>
</dbReference>
<feature type="transmembrane region" description="Helical" evidence="2">
    <location>
        <begin position="93"/>
        <end position="112"/>
    </location>
</feature>
<dbReference type="AlphaFoldDB" id="A0A9N9LNB8"/>
<proteinExistence type="predicted"/>
<keyword evidence="2" id="KW-0812">Transmembrane</keyword>
<evidence type="ECO:0000313" key="3">
    <source>
        <dbReference type="EMBL" id="CAG8975652.1"/>
    </source>
</evidence>
<accession>A0A9N9LNB8</accession>
<evidence type="ECO:0000256" key="2">
    <source>
        <dbReference type="SAM" id="Phobius"/>
    </source>
</evidence>
<name>A0A9N9LNB8_9HELO</name>
<feature type="compositionally biased region" description="Basic residues" evidence="1">
    <location>
        <begin position="167"/>
        <end position="177"/>
    </location>
</feature>
<feature type="region of interest" description="Disordered" evidence="1">
    <location>
        <begin position="159"/>
        <end position="207"/>
    </location>
</feature>
<gene>
    <name evidence="3" type="ORF">HYALB_00008411</name>
</gene>
<feature type="transmembrane region" description="Helical" evidence="2">
    <location>
        <begin position="118"/>
        <end position="135"/>
    </location>
</feature>
<protein>
    <submittedName>
        <fullName evidence="3">Uncharacterized protein</fullName>
    </submittedName>
</protein>
<evidence type="ECO:0000256" key="1">
    <source>
        <dbReference type="SAM" id="MobiDB-lite"/>
    </source>
</evidence>
<comment type="caution">
    <text evidence="3">The sequence shown here is derived from an EMBL/GenBank/DDBJ whole genome shotgun (WGS) entry which is preliminary data.</text>
</comment>
<keyword evidence="4" id="KW-1185">Reference proteome</keyword>
<reference evidence="3" key="1">
    <citation type="submission" date="2021-07" db="EMBL/GenBank/DDBJ databases">
        <authorList>
            <person name="Durling M."/>
        </authorList>
    </citation>
    <scope>NUCLEOTIDE SEQUENCE</scope>
</reference>
<organism evidence="3 4">
    <name type="scientific">Hymenoscyphus albidus</name>
    <dbReference type="NCBI Taxonomy" id="595503"/>
    <lineage>
        <taxon>Eukaryota</taxon>
        <taxon>Fungi</taxon>
        <taxon>Dikarya</taxon>
        <taxon>Ascomycota</taxon>
        <taxon>Pezizomycotina</taxon>
        <taxon>Leotiomycetes</taxon>
        <taxon>Helotiales</taxon>
        <taxon>Helotiaceae</taxon>
        <taxon>Hymenoscyphus</taxon>
    </lineage>
</organism>
<dbReference type="EMBL" id="CAJVRM010000144">
    <property type="protein sequence ID" value="CAG8975652.1"/>
    <property type="molecule type" value="Genomic_DNA"/>
</dbReference>
<sequence length="207" mass="23688">MSTKELRDAFPGKDASARAGKRWIRSALAFRDIDPSEMDWVNNCIWVGKYLYFTHRKDIEEGLYCFDAPAETARVLARDIEQAKMSKMIRWRWLLAGAEFKIGLFLALLGIVRILCGAWLPGFMLFIPIIVHWVLRVSLPQYPEKPLVDIVTDSLGFTSEQAPYSPRKPRSPPKRRTGPYGTVPSPKTKFTHSYYGTPSSDRFAADW</sequence>
<evidence type="ECO:0000313" key="4">
    <source>
        <dbReference type="Proteomes" id="UP000701801"/>
    </source>
</evidence>
<keyword evidence="2" id="KW-1133">Transmembrane helix</keyword>